<accession>A0A7S0ZF30</accession>
<feature type="compositionally biased region" description="Basic and acidic residues" evidence="1">
    <location>
        <begin position="151"/>
        <end position="204"/>
    </location>
</feature>
<feature type="region of interest" description="Disordered" evidence="1">
    <location>
        <begin position="60"/>
        <end position="213"/>
    </location>
</feature>
<reference evidence="2" key="1">
    <citation type="submission" date="2021-01" db="EMBL/GenBank/DDBJ databases">
        <authorList>
            <person name="Corre E."/>
            <person name="Pelletier E."/>
            <person name="Niang G."/>
            <person name="Scheremetjew M."/>
            <person name="Finn R."/>
            <person name="Kale V."/>
            <person name="Holt S."/>
            <person name="Cochrane G."/>
            <person name="Meng A."/>
            <person name="Brown T."/>
            <person name="Cohen L."/>
        </authorList>
    </citation>
    <scope>NUCLEOTIDE SEQUENCE</scope>
    <source>
        <strain evidence="2">CCMP3278</strain>
    </source>
</reference>
<organism evidence="2">
    <name type="scientific">Timspurckia oligopyrenoides</name>
    <dbReference type="NCBI Taxonomy" id="708627"/>
    <lineage>
        <taxon>Eukaryota</taxon>
        <taxon>Rhodophyta</taxon>
        <taxon>Bangiophyceae</taxon>
        <taxon>Porphyridiales</taxon>
        <taxon>Porphyridiaceae</taxon>
        <taxon>Timspurckia</taxon>
    </lineage>
</organism>
<dbReference type="AlphaFoldDB" id="A0A7S0ZF30"/>
<feature type="compositionally biased region" description="Basic and acidic residues" evidence="1">
    <location>
        <begin position="93"/>
        <end position="114"/>
    </location>
</feature>
<protein>
    <submittedName>
        <fullName evidence="2">Uncharacterized protein</fullName>
    </submittedName>
</protein>
<evidence type="ECO:0000313" key="2">
    <source>
        <dbReference type="EMBL" id="CAD8819709.1"/>
    </source>
</evidence>
<dbReference type="EMBL" id="HBFP01005764">
    <property type="protein sequence ID" value="CAD8819709.1"/>
    <property type="molecule type" value="Transcribed_RNA"/>
</dbReference>
<feature type="compositionally biased region" description="Basic and acidic residues" evidence="1">
    <location>
        <begin position="124"/>
        <end position="141"/>
    </location>
</feature>
<sequence length="257" mass="29477">MSSDEDETFLSLLKKKRKKDAGNLVESEKKKGEGLEKKVVEPDDENALPIAKLKAKKNEMEVKVRRKEKEDKVEAKKEESDEDSLPIAKLKAKKNDERVAVELEEKEENMEAKASKKSLKRKGVKEETSTFDFHNVHDNDVALKPLKTKKPKQEVKMDSEVEKQLPNTKSKDKPAKSESDSDGVEKSDKNRTTTEKKPKVKRELPTPAVSDPARLFYESMYQEKKQKKKYSALAVKWLLARRLISKEEAEEAEKLAH</sequence>
<evidence type="ECO:0000256" key="1">
    <source>
        <dbReference type="SAM" id="MobiDB-lite"/>
    </source>
</evidence>
<feature type="compositionally biased region" description="Basic and acidic residues" evidence="1">
    <location>
        <begin position="60"/>
        <end position="79"/>
    </location>
</feature>
<feature type="compositionally biased region" description="Basic and acidic residues" evidence="1">
    <location>
        <begin position="26"/>
        <end position="40"/>
    </location>
</feature>
<gene>
    <name evidence="2" type="ORF">TOLI1172_LOCUS4098</name>
</gene>
<proteinExistence type="predicted"/>
<feature type="region of interest" description="Disordered" evidence="1">
    <location>
        <begin position="16"/>
        <end position="40"/>
    </location>
</feature>
<name>A0A7S0ZF30_9RHOD</name>